<dbReference type="SUPFAM" id="SSF57362">
    <property type="entry name" value="BPTI-like"/>
    <property type="match status" value="2"/>
</dbReference>
<dbReference type="InterPro" id="IPR036880">
    <property type="entry name" value="Kunitz_BPTI_sf"/>
</dbReference>
<organism evidence="3">
    <name type="scientific">Rhipicephalus appendiculatus</name>
    <name type="common">Brown ear tick</name>
    <dbReference type="NCBI Taxonomy" id="34631"/>
    <lineage>
        <taxon>Eukaryota</taxon>
        <taxon>Metazoa</taxon>
        <taxon>Ecdysozoa</taxon>
        <taxon>Arthropoda</taxon>
        <taxon>Chelicerata</taxon>
        <taxon>Arachnida</taxon>
        <taxon>Acari</taxon>
        <taxon>Parasitiformes</taxon>
        <taxon>Ixodida</taxon>
        <taxon>Ixodoidea</taxon>
        <taxon>Ixodidae</taxon>
        <taxon>Rhipicephalinae</taxon>
        <taxon>Rhipicephalus</taxon>
        <taxon>Rhipicephalus</taxon>
    </lineage>
</organism>
<name>A0A131Z1B3_RHIAP</name>
<sequence length="170" mass="20070">MCSLALFALVLPFASSAYFDQPSEDARDYRRSCVTPLMEEQRFCGELRIWRYFYNKTSNRCERFYWDNCLDDGVHVTRIDCARKCNQGERPEICAQRPAASCKEHHRHSKYRAPKGYFYNMRTLTCQEYRVCGNLGYLLQQNWFPSRTLCIMHCRGFTQNGIIPNKGFNV</sequence>
<feature type="domain" description="BPTI/Kunitz inhibitor" evidence="2">
    <location>
        <begin position="33"/>
        <end position="85"/>
    </location>
</feature>
<protein>
    <submittedName>
        <fullName evidence="3">Pancreatic trypsin inhibitor</fullName>
    </submittedName>
</protein>
<dbReference type="EMBL" id="GEDV01003490">
    <property type="protein sequence ID" value="JAP85067.1"/>
    <property type="molecule type" value="Transcribed_RNA"/>
</dbReference>
<keyword evidence="1" id="KW-0732">Signal</keyword>
<dbReference type="AlphaFoldDB" id="A0A131Z1B3"/>
<dbReference type="PROSITE" id="PS50279">
    <property type="entry name" value="BPTI_KUNITZ_2"/>
    <property type="match status" value="1"/>
</dbReference>
<feature type="chain" id="PRO_5007286500" evidence="1">
    <location>
        <begin position="17"/>
        <end position="170"/>
    </location>
</feature>
<dbReference type="InterPro" id="IPR002223">
    <property type="entry name" value="Kunitz_BPTI"/>
</dbReference>
<dbReference type="SMART" id="SM00131">
    <property type="entry name" value="KU"/>
    <property type="match status" value="1"/>
</dbReference>
<evidence type="ECO:0000313" key="3">
    <source>
        <dbReference type="EMBL" id="JAP85067.1"/>
    </source>
</evidence>
<dbReference type="GO" id="GO:0004867">
    <property type="term" value="F:serine-type endopeptidase inhibitor activity"/>
    <property type="evidence" value="ECO:0007669"/>
    <property type="project" value="InterPro"/>
</dbReference>
<dbReference type="Gene3D" id="4.10.410.10">
    <property type="entry name" value="Pancreatic trypsin inhibitor Kunitz domain"/>
    <property type="match status" value="2"/>
</dbReference>
<feature type="signal peptide" evidence="1">
    <location>
        <begin position="1"/>
        <end position="16"/>
    </location>
</feature>
<evidence type="ECO:0000256" key="1">
    <source>
        <dbReference type="SAM" id="SignalP"/>
    </source>
</evidence>
<accession>A0A131Z1B3</accession>
<evidence type="ECO:0000259" key="2">
    <source>
        <dbReference type="PROSITE" id="PS50279"/>
    </source>
</evidence>
<proteinExistence type="predicted"/>
<reference evidence="3" key="1">
    <citation type="journal article" date="2016" name="Ticks Tick Borne Dis.">
        <title>De novo assembly and annotation of the salivary gland transcriptome of Rhipicephalus appendiculatus male and female ticks during blood feeding.</title>
        <authorList>
            <person name="de Castro M.H."/>
            <person name="de Klerk D."/>
            <person name="Pienaar R."/>
            <person name="Latif A.A."/>
            <person name="Rees D.J."/>
            <person name="Mans B.J."/>
        </authorList>
    </citation>
    <scope>NUCLEOTIDE SEQUENCE</scope>
    <source>
        <tissue evidence="3">Salivary glands</tissue>
    </source>
</reference>